<proteinExistence type="predicted"/>
<keyword evidence="2" id="KW-1185">Reference proteome</keyword>
<reference evidence="1" key="1">
    <citation type="submission" date="2021-03" db="UniProtKB">
        <authorList>
            <consortium name="EnsemblPlants"/>
        </authorList>
    </citation>
    <scope>IDENTIFICATION</scope>
</reference>
<protein>
    <recommendedName>
        <fullName evidence="3">Reverse transcriptase zinc-binding domain-containing protein</fullName>
    </recommendedName>
</protein>
<evidence type="ECO:0000313" key="1">
    <source>
        <dbReference type="EnsemblPlants" id="cds.evm.model.10.196"/>
    </source>
</evidence>
<dbReference type="Proteomes" id="UP000596661">
    <property type="component" value="Unassembled WGS sequence"/>
</dbReference>
<dbReference type="Gramene" id="evm.model.10.196">
    <property type="protein sequence ID" value="cds.evm.model.10.196"/>
    <property type="gene ID" value="evm.TU.10.196"/>
</dbReference>
<dbReference type="OMA" id="CEYATKV"/>
<dbReference type="AlphaFoldDB" id="A0A803QLG7"/>
<dbReference type="EnsemblPlants" id="evm.model.10.196">
    <property type="protein sequence ID" value="cds.evm.model.10.196"/>
    <property type="gene ID" value="evm.TU.10.196"/>
</dbReference>
<organism evidence="1 2">
    <name type="scientific">Cannabis sativa</name>
    <name type="common">Hemp</name>
    <name type="synonym">Marijuana</name>
    <dbReference type="NCBI Taxonomy" id="3483"/>
    <lineage>
        <taxon>Eukaryota</taxon>
        <taxon>Viridiplantae</taxon>
        <taxon>Streptophyta</taxon>
        <taxon>Embryophyta</taxon>
        <taxon>Tracheophyta</taxon>
        <taxon>Spermatophyta</taxon>
        <taxon>Magnoliopsida</taxon>
        <taxon>eudicotyledons</taxon>
        <taxon>Gunneridae</taxon>
        <taxon>Pentapetalae</taxon>
        <taxon>rosids</taxon>
        <taxon>fabids</taxon>
        <taxon>Rosales</taxon>
        <taxon>Cannabaceae</taxon>
        <taxon>Cannabis</taxon>
    </lineage>
</organism>
<evidence type="ECO:0000313" key="2">
    <source>
        <dbReference type="Proteomes" id="UP000596661"/>
    </source>
</evidence>
<dbReference type="EMBL" id="UZAU01000789">
    <property type="status" value="NOT_ANNOTATED_CDS"/>
    <property type="molecule type" value="Genomic_DNA"/>
</dbReference>
<name>A0A803QLG7_CANSA</name>
<accession>A0A803QLG7</accession>
<evidence type="ECO:0008006" key="3">
    <source>
        <dbReference type="Google" id="ProtNLM"/>
    </source>
</evidence>
<sequence length="128" mass="15126">MHIDSRCRLCNVHSEDTHHLFFTCSFAGKCLQAARNWLVWGTAGIELPMILRWIRKAKISKFRKNVLAAVIAGLVYSIWEARNKLEWQNEQPDCVRIMQAVRWRTKARVTMFLPKKLSCKDRDWFYGL</sequence>